<protein>
    <recommendedName>
        <fullName evidence="3">Lipoprotein</fullName>
    </recommendedName>
</protein>
<accession>A0A095UNR7</accession>
<name>A0A095UNR7_9GAMM</name>
<reference evidence="1 2" key="1">
    <citation type="submission" date="2012-09" db="EMBL/GenBank/DDBJ databases">
        <title>Genome Sequence of alkane-degrading Bacterium Alcanivorax sp. 19-m-6.</title>
        <authorList>
            <person name="Lai Q."/>
            <person name="Shao Z."/>
        </authorList>
    </citation>
    <scope>NUCLEOTIDE SEQUENCE [LARGE SCALE GENOMIC DNA]</scope>
    <source>
        <strain evidence="1 2">19-m-6</strain>
    </source>
</reference>
<keyword evidence="2" id="KW-1185">Reference proteome</keyword>
<dbReference type="STRING" id="1177154.Y5S_02665"/>
<proteinExistence type="predicted"/>
<dbReference type="RefSeq" id="WP_156107773.1">
    <property type="nucleotide sequence ID" value="NZ_ARXV01000011.1"/>
</dbReference>
<dbReference type="Proteomes" id="UP000029444">
    <property type="component" value="Unassembled WGS sequence"/>
</dbReference>
<evidence type="ECO:0008006" key="3">
    <source>
        <dbReference type="Google" id="ProtNLM"/>
    </source>
</evidence>
<dbReference type="PROSITE" id="PS51257">
    <property type="entry name" value="PROKAR_LIPOPROTEIN"/>
    <property type="match status" value="1"/>
</dbReference>
<gene>
    <name evidence="1" type="ORF">Y5S_02665</name>
</gene>
<comment type="caution">
    <text evidence="1">The sequence shown here is derived from an EMBL/GenBank/DDBJ whole genome shotgun (WGS) entry which is preliminary data.</text>
</comment>
<sequence length="86" mass="10096">MTRLLPVFLFGLLAGCQVTVGQPSSSLSYDDQSRWDDDEDECENRYQASANMASYNRHTAMNDQLREFWAEDQRFYEEQGRRDCDD</sequence>
<organism evidence="1 2">
    <name type="scientific">Alcanivorax nanhaiticus</name>
    <dbReference type="NCBI Taxonomy" id="1177154"/>
    <lineage>
        <taxon>Bacteria</taxon>
        <taxon>Pseudomonadati</taxon>
        <taxon>Pseudomonadota</taxon>
        <taxon>Gammaproteobacteria</taxon>
        <taxon>Oceanospirillales</taxon>
        <taxon>Alcanivoracaceae</taxon>
        <taxon>Alcanivorax</taxon>
    </lineage>
</organism>
<evidence type="ECO:0000313" key="2">
    <source>
        <dbReference type="Proteomes" id="UP000029444"/>
    </source>
</evidence>
<dbReference type="EMBL" id="ARXV01000011">
    <property type="protein sequence ID" value="KGD64125.1"/>
    <property type="molecule type" value="Genomic_DNA"/>
</dbReference>
<dbReference type="AlphaFoldDB" id="A0A095UNR7"/>
<evidence type="ECO:0000313" key="1">
    <source>
        <dbReference type="EMBL" id="KGD64125.1"/>
    </source>
</evidence>
<dbReference type="PATRIC" id="fig|1177154.3.peg.2699"/>